<comment type="caution">
    <text evidence="6">The sequence shown here is derived from an EMBL/GenBank/DDBJ whole genome shotgun (WGS) entry which is preliminary data.</text>
</comment>
<name>A0AAD7D1W6_MYCRO</name>
<feature type="domain" description="Carbohydrate kinase FGGY C-terminal" evidence="5">
    <location>
        <begin position="298"/>
        <end position="509"/>
    </location>
</feature>
<accession>A0AAD7D1W6</accession>
<evidence type="ECO:0000259" key="4">
    <source>
        <dbReference type="Pfam" id="PF00370"/>
    </source>
</evidence>
<evidence type="ECO:0000313" key="7">
    <source>
        <dbReference type="Proteomes" id="UP001221757"/>
    </source>
</evidence>
<evidence type="ECO:0000256" key="2">
    <source>
        <dbReference type="ARBA" id="ARBA00022679"/>
    </source>
</evidence>
<gene>
    <name evidence="6" type="ORF">B0H17DRAFT_1335150</name>
</gene>
<sequence length="566" mass="60364">MSTESYYLGIDVGTGSARASLVSSNGKIVASSTVATITYRDPDDHRIFEQSTDNIWAAISSAIKTCLSEAQLPASAVKGLGFDATCSLAVADLAGAPVQVTKGAELGAHGDRNVILWADHRAEKEADLINTTGSVVLDYVGGTMSLEMDIPKILWLKNHMAPALFSRCQFFDLPDFLTYRATADSTRSCCSVTCKCSFVPNSGWQDDFFEKIGLGELVRGGYAQVGAAKQNVRTAGLPVGSGLSKEAAAELGLVEGTPVGSGVIDAYAGWLGTVAARFTEDGKLSDIVPSLEESRHRLAAVAGTSTCHLVQSPEGIFVPGVWGPYKDTLFRGWWMNEGGQSSTGQLIDFMLTTHPAYPKLVEQGKAQGKSIFVVLQDLLEKLRAEENVASFTELMKDVHLYPDFHGNRSPIADPRMRGSITGLTLDSTLPDLARKYYLTLEAIALQTRHIVDSLNAGGHAVTSVYMSGGQATNRVLMQLFADTCGMPVVLPAEHGGAVVLGAAMLGRFAAQVQARGGAAMGEGEQGEMLWGIMVEMTPHGNARRAWSLVQGEEAFGGKVQDIQGKY</sequence>
<dbReference type="NCBIfam" id="TIGR01315">
    <property type="entry name" value="5C_CHO_kinase"/>
    <property type="match status" value="1"/>
</dbReference>
<dbReference type="GO" id="GO:0019321">
    <property type="term" value="P:pentose metabolic process"/>
    <property type="evidence" value="ECO:0007669"/>
    <property type="project" value="TreeGrafter"/>
</dbReference>
<organism evidence="6 7">
    <name type="scientific">Mycena rosella</name>
    <name type="common">Pink bonnet</name>
    <name type="synonym">Agaricus rosellus</name>
    <dbReference type="NCBI Taxonomy" id="1033263"/>
    <lineage>
        <taxon>Eukaryota</taxon>
        <taxon>Fungi</taxon>
        <taxon>Dikarya</taxon>
        <taxon>Basidiomycota</taxon>
        <taxon>Agaricomycotina</taxon>
        <taxon>Agaricomycetes</taxon>
        <taxon>Agaricomycetidae</taxon>
        <taxon>Agaricales</taxon>
        <taxon>Marasmiineae</taxon>
        <taxon>Mycenaceae</taxon>
        <taxon>Mycena</taxon>
    </lineage>
</organism>
<comment type="similarity">
    <text evidence="1">Belongs to the FGGY kinase family.</text>
</comment>
<dbReference type="CDD" id="cd07782">
    <property type="entry name" value="ASKHA_NBD_FGGY_D-RBK"/>
    <property type="match status" value="1"/>
</dbReference>
<keyword evidence="3 6" id="KW-0418">Kinase</keyword>
<dbReference type="Gene3D" id="1.20.58.2240">
    <property type="match status" value="1"/>
</dbReference>
<keyword evidence="2" id="KW-0808">Transferase</keyword>
<dbReference type="SUPFAM" id="SSF53067">
    <property type="entry name" value="Actin-like ATPase domain"/>
    <property type="match status" value="2"/>
</dbReference>
<dbReference type="InterPro" id="IPR006003">
    <property type="entry name" value="FGGY_RbtK-like"/>
</dbReference>
<dbReference type="Pfam" id="PF00370">
    <property type="entry name" value="FGGY_N"/>
    <property type="match status" value="1"/>
</dbReference>
<dbReference type="PANTHER" id="PTHR43435:SF4">
    <property type="entry name" value="FGGY CARBOHYDRATE KINASE DOMAIN-CONTAINING PROTEIN"/>
    <property type="match status" value="1"/>
</dbReference>
<reference evidence="6" key="1">
    <citation type="submission" date="2023-03" db="EMBL/GenBank/DDBJ databases">
        <title>Massive genome expansion in bonnet fungi (Mycena s.s.) driven by repeated elements and novel gene families across ecological guilds.</title>
        <authorList>
            <consortium name="Lawrence Berkeley National Laboratory"/>
            <person name="Harder C.B."/>
            <person name="Miyauchi S."/>
            <person name="Viragh M."/>
            <person name="Kuo A."/>
            <person name="Thoen E."/>
            <person name="Andreopoulos B."/>
            <person name="Lu D."/>
            <person name="Skrede I."/>
            <person name="Drula E."/>
            <person name="Henrissat B."/>
            <person name="Morin E."/>
            <person name="Kohler A."/>
            <person name="Barry K."/>
            <person name="LaButti K."/>
            <person name="Morin E."/>
            <person name="Salamov A."/>
            <person name="Lipzen A."/>
            <person name="Mereny Z."/>
            <person name="Hegedus B."/>
            <person name="Baldrian P."/>
            <person name="Stursova M."/>
            <person name="Weitz H."/>
            <person name="Taylor A."/>
            <person name="Grigoriev I.V."/>
            <person name="Nagy L.G."/>
            <person name="Martin F."/>
            <person name="Kauserud H."/>
        </authorList>
    </citation>
    <scope>NUCLEOTIDE SEQUENCE</scope>
    <source>
        <strain evidence="6">CBHHK067</strain>
    </source>
</reference>
<proteinExistence type="inferred from homology"/>
<evidence type="ECO:0000256" key="1">
    <source>
        <dbReference type="ARBA" id="ARBA00009156"/>
    </source>
</evidence>
<dbReference type="PIRSF" id="PIRSF000538">
    <property type="entry name" value="GlpK"/>
    <property type="match status" value="1"/>
</dbReference>
<dbReference type="EMBL" id="JARKIE010000165">
    <property type="protein sequence ID" value="KAJ7672852.1"/>
    <property type="molecule type" value="Genomic_DNA"/>
</dbReference>
<dbReference type="InterPro" id="IPR000577">
    <property type="entry name" value="Carb_kinase_FGGY"/>
</dbReference>
<dbReference type="InterPro" id="IPR043129">
    <property type="entry name" value="ATPase_NBD"/>
</dbReference>
<dbReference type="Gene3D" id="3.30.420.40">
    <property type="match status" value="1"/>
</dbReference>
<protein>
    <submittedName>
        <fullName evidence="6">FGGY family of carbohydrate kinase</fullName>
    </submittedName>
</protein>
<dbReference type="Pfam" id="PF02782">
    <property type="entry name" value="FGGY_C"/>
    <property type="match status" value="1"/>
</dbReference>
<dbReference type="GO" id="GO:0019150">
    <property type="term" value="F:D-ribulokinase activity"/>
    <property type="evidence" value="ECO:0007669"/>
    <property type="project" value="TreeGrafter"/>
</dbReference>
<dbReference type="InterPro" id="IPR018485">
    <property type="entry name" value="FGGY_C"/>
</dbReference>
<dbReference type="Proteomes" id="UP001221757">
    <property type="component" value="Unassembled WGS sequence"/>
</dbReference>
<evidence type="ECO:0000256" key="3">
    <source>
        <dbReference type="ARBA" id="ARBA00022777"/>
    </source>
</evidence>
<dbReference type="GO" id="GO:0005737">
    <property type="term" value="C:cytoplasm"/>
    <property type="evidence" value="ECO:0007669"/>
    <property type="project" value="TreeGrafter"/>
</dbReference>
<dbReference type="AlphaFoldDB" id="A0AAD7D1W6"/>
<dbReference type="PANTHER" id="PTHR43435">
    <property type="entry name" value="RIBULOKINASE"/>
    <property type="match status" value="1"/>
</dbReference>
<evidence type="ECO:0000313" key="6">
    <source>
        <dbReference type="EMBL" id="KAJ7672852.1"/>
    </source>
</evidence>
<dbReference type="InterPro" id="IPR018484">
    <property type="entry name" value="FGGY_N"/>
</dbReference>
<keyword evidence="7" id="KW-1185">Reference proteome</keyword>
<evidence type="ECO:0000259" key="5">
    <source>
        <dbReference type="Pfam" id="PF02782"/>
    </source>
</evidence>
<feature type="domain" description="Carbohydrate kinase FGGY N-terminal" evidence="4">
    <location>
        <begin position="6"/>
        <end position="272"/>
    </location>
</feature>